<comment type="caution">
    <text evidence="1">The sequence shown here is derived from an EMBL/GenBank/DDBJ whole genome shotgun (WGS) entry which is preliminary data.</text>
</comment>
<sequence>SNTPRGLKTLPSPPGRRFYIGHFLQLGPEPHKKLTEWARSLGDIYGVYMGQQYWIILTGDKVIGELLQKRGAKYSSRPPNYYTVELLHRNKSFISSPYNERYKMLIPTGQRNLKENSDIIDNEYLILMQNLCKASEKNTKDGFYPKSYFHHTAFNVVALFCWGKRTESFENPFYKEFNNWLDTRLYLVAATHKYSSYFPILEWLPGNRLYNTVIKNRTESEDFFKKIIKDVKDNEKRPCAIRDMLNKVNEGILDESDIIHVFDNLFVAGTVSI</sequence>
<organism evidence="1 2">
    <name type="scientific">Racocetra persica</name>
    <dbReference type="NCBI Taxonomy" id="160502"/>
    <lineage>
        <taxon>Eukaryota</taxon>
        <taxon>Fungi</taxon>
        <taxon>Fungi incertae sedis</taxon>
        <taxon>Mucoromycota</taxon>
        <taxon>Glomeromycotina</taxon>
        <taxon>Glomeromycetes</taxon>
        <taxon>Diversisporales</taxon>
        <taxon>Gigasporaceae</taxon>
        <taxon>Racocetra</taxon>
    </lineage>
</organism>
<dbReference type="Proteomes" id="UP000789920">
    <property type="component" value="Unassembled WGS sequence"/>
</dbReference>
<dbReference type="EMBL" id="CAJVQC010054547">
    <property type="protein sequence ID" value="CAG8794294.1"/>
    <property type="molecule type" value="Genomic_DNA"/>
</dbReference>
<keyword evidence="2" id="KW-1185">Reference proteome</keyword>
<name>A0ACA9RHC0_9GLOM</name>
<evidence type="ECO:0000313" key="1">
    <source>
        <dbReference type="EMBL" id="CAG8794294.1"/>
    </source>
</evidence>
<protein>
    <submittedName>
        <fullName evidence="1">17938_t:CDS:1</fullName>
    </submittedName>
</protein>
<accession>A0ACA9RHC0</accession>
<gene>
    <name evidence="1" type="ORF">RPERSI_LOCUS19733</name>
</gene>
<evidence type="ECO:0000313" key="2">
    <source>
        <dbReference type="Proteomes" id="UP000789920"/>
    </source>
</evidence>
<feature type="non-terminal residue" evidence="1">
    <location>
        <position position="1"/>
    </location>
</feature>
<proteinExistence type="predicted"/>
<reference evidence="1" key="1">
    <citation type="submission" date="2021-06" db="EMBL/GenBank/DDBJ databases">
        <authorList>
            <person name="Kallberg Y."/>
            <person name="Tangrot J."/>
            <person name="Rosling A."/>
        </authorList>
    </citation>
    <scope>NUCLEOTIDE SEQUENCE</scope>
    <source>
        <strain evidence="1">MA461A</strain>
    </source>
</reference>